<dbReference type="AlphaFoldDB" id="Q1CWD7"/>
<dbReference type="EnsemblBacteria" id="ABF89975">
    <property type="protein sequence ID" value="ABF89975"/>
    <property type="gene ID" value="MXAN_7172"/>
</dbReference>
<reference evidence="2 3" key="1">
    <citation type="journal article" date="2006" name="Proc. Natl. Acad. Sci. U.S.A.">
        <title>Evolution of sensory complexity recorded in a myxobacterial genome.</title>
        <authorList>
            <person name="Goldman B.S."/>
            <person name="Nierman W.C."/>
            <person name="Kaiser D."/>
            <person name="Slater S.C."/>
            <person name="Durkin A.S."/>
            <person name="Eisen J.A."/>
            <person name="Ronning C.M."/>
            <person name="Barbazuk W.B."/>
            <person name="Blanchard M."/>
            <person name="Field C."/>
            <person name="Halling C."/>
            <person name="Hinkle G."/>
            <person name="Iartchuk O."/>
            <person name="Kim H.S."/>
            <person name="Mackenzie C."/>
            <person name="Madupu R."/>
            <person name="Miller N."/>
            <person name="Shvartsbeyn A."/>
            <person name="Sullivan S.A."/>
            <person name="Vaudin M."/>
            <person name="Wiegand R."/>
            <person name="Kaplan H.B."/>
        </authorList>
    </citation>
    <scope>NUCLEOTIDE SEQUENCE [LARGE SCALE GENOMIC DNA]</scope>
    <source>
        <strain evidence="3">DK1622</strain>
    </source>
</reference>
<feature type="region of interest" description="Disordered" evidence="1">
    <location>
        <begin position="1"/>
        <end position="35"/>
    </location>
</feature>
<sequence>MASALGSDTPVGAAPAPEGVGITAATPRADGGVST</sequence>
<protein>
    <submittedName>
        <fullName evidence="2">Uncharacterized protein</fullName>
    </submittedName>
</protein>
<evidence type="ECO:0000313" key="3">
    <source>
        <dbReference type="Proteomes" id="UP000002402"/>
    </source>
</evidence>
<evidence type="ECO:0000313" key="2">
    <source>
        <dbReference type="EMBL" id="ABF89975.1"/>
    </source>
</evidence>
<proteinExistence type="predicted"/>
<dbReference type="HOGENOM" id="CLU_3366021_0_0_7"/>
<dbReference type="Proteomes" id="UP000002402">
    <property type="component" value="Chromosome"/>
</dbReference>
<keyword evidence="3" id="KW-1185">Reference proteome</keyword>
<accession>Q1CWD7</accession>
<dbReference type="EMBL" id="CP000113">
    <property type="protein sequence ID" value="ABF89975.1"/>
    <property type="molecule type" value="Genomic_DNA"/>
</dbReference>
<evidence type="ECO:0000256" key="1">
    <source>
        <dbReference type="SAM" id="MobiDB-lite"/>
    </source>
</evidence>
<name>Q1CWD7_MYXXD</name>
<organism evidence="2 3">
    <name type="scientific">Myxococcus xanthus (strain DK1622)</name>
    <dbReference type="NCBI Taxonomy" id="246197"/>
    <lineage>
        <taxon>Bacteria</taxon>
        <taxon>Pseudomonadati</taxon>
        <taxon>Myxococcota</taxon>
        <taxon>Myxococcia</taxon>
        <taxon>Myxococcales</taxon>
        <taxon>Cystobacterineae</taxon>
        <taxon>Myxococcaceae</taxon>
        <taxon>Myxococcus</taxon>
    </lineage>
</organism>
<dbReference type="KEGG" id="mxa:MXAN_7172"/>
<gene>
    <name evidence="2" type="ordered locus">MXAN_7172</name>
</gene>